<dbReference type="EMBL" id="MUJZ01001252">
    <property type="protein sequence ID" value="OTF83993.1"/>
    <property type="molecule type" value="Genomic_DNA"/>
</dbReference>
<accession>A0A1Y3BW15</accession>
<protein>
    <submittedName>
        <fullName evidence="2">Uncharacterized protein</fullName>
    </submittedName>
</protein>
<organism evidence="2 3">
    <name type="scientific">Euroglyphus maynei</name>
    <name type="common">Mayne's house dust mite</name>
    <dbReference type="NCBI Taxonomy" id="6958"/>
    <lineage>
        <taxon>Eukaryota</taxon>
        <taxon>Metazoa</taxon>
        <taxon>Ecdysozoa</taxon>
        <taxon>Arthropoda</taxon>
        <taxon>Chelicerata</taxon>
        <taxon>Arachnida</taxon>
        <taxon>Acari</taxon>
        <taxon>Acariformes</taxon>
        <taxon>Sarcoptiformes</taxon>
        <taxon>Astigmata</taxon>
        <taxon>Psoroptidia</taxon>
        <taxon>Analgoidea</taxon>
        <taxon>Pyroglyphidae</taxon>
        <taxon>Pyroglyphinae</taxon>
        <taxon>Euroglyphus</taxon>
    </lineage>
</organism>
<evidence type="ECO:0000313" key="2">
    <source>
        <dbReference type="EMBL" id="OTF83993.1"/>
    </source>
</evidence>
<evidence type="ECO:0000313" key="3">
    <source>
        <dbReference type="Proteomes" id="UP000194236"/>
    </source>
</evidence>
<comment type="caution">
    <text evidence="2">The sequence shown here is derived from an EMBL/GenBank/DDBJ whole genome shotgun (WGS) entry which is preliminary data.</text>
</comment>
<name>A0A1Y3BW15_EURMA</name>
<feature type="non-terminal residue" evidence="2">
    <location>
        <position position="111"/>
    </location>
</feature>
<reference evidence="2 3" key="1">
    <citation type="submission" date="2017-03" db="EMBL/GenBank/DDBJ databases">
        <title>Genome Survey of Euroglyphus maynei.</title>
        <authorList>
            <person name="Arlian L.G."/>
            <person name="Morgan M.S."/>
            <person name="Rider S.D."/>
        </authorList>
    </citation>
    <scope>NUCLEOTIDE SEQUENCE [LARGE SCALE GENOMIC DNA]</scope>
    <source>
        <strain evidence="2">Arlian Lab</strain>
        <tissue evidence="2">Whole body</tissue>
    </source>
</reference>
<feature type="compositionally biased region" description="Low complexity" evidence="1">
    <location>
        <begin position="25"/>
        <end position="35"/>
    </location>
</feature>
<dbReference type="Proteomes" id="UP000194236">
    <property type="component" value="Unassembled WGS sequence"/>
</dbReference>
<sequence length="111" mass="13185">MFNDDSCLNYHHCYHDIQPPPPPQSSSSSSSSLSSMKNITPPLQRFVSCSSNNCCNNNRFTKNCDINHQSNHTQQNKERFQYGNYNRYYGYRKMENDQDVRIELFRSEWFN</sequence>
<evidence type="ECO:0000256" key="1">
    <source>
        <dbReference type="SAM" id="MobiDB-lite"/>
    </source>
</evidence>
<dbReference type="AlphaFoldDB" id="A0A1Y3BW15"/>
<feature type="region of interest" description="Disordered" evidence="1">
    <location>
        <begin position="18"/>
        <end position="38"/>
    </location>
</feature>
<keyword evidence="3" id="KW-1185">Reference proteome</keyword>
<gene>
    <name evidence="2" type="ORF">BLA29_010604</name>
</gene>
<proteinExistence type="predicted"/>